<dbReference type="AlphaFoldDB" id="A0A2W1NAJ3"/>
<sequence>MYKLLFCLLTVSTIGFTQSEDIKKEPQKAFVGINSRLSYLMLDPNQNLRKELILLEERQAHPSKDKMLTIGTSILAIGDYQKSNVNSKFGYLMRHPTTSNQIGYEVSEAVLHSWHFSVMGQLNSWITTCVELLYNPEQSFGSGTITSIERNQIQLRKGFVLLGDLNKSPFYFSLGKMDGPFGQMGTVSPFTNSTTWHAFATLGYGAQLGFKTKNFNAAIMAVQGGSQFRALNSSVAGTNVPSRINNGIADVNYSFNFNDNNKLKIGGSYVLGCAYCHSFPVEHFGDCADSNPAYSVYGQYFIKDRLRIQGSYTKTVNVWPGTHNPIPPLDVFAAAKVSAMDLGAKYDFKLDKTEDIVYSISGEFSNFLAGDAGSDWEFQNQYILGFAGLVNESSRIFVEFFRTEGFVPLNFVSGGNMGPGETISDRSAKSHGIVIGAMVTF</sequence>
<comment type="caution">
    <text evidence="1">The sequence shown here is derived from an EMBL/GenBank/DDBJ whole genome shotgun (WGS) entry which is preliminary data.</text>
</comment>
<proteinExistence type="predicted"/>
<protein>
    <recommendedName>
        <fullName evidence="3">Porin</fullName>
    </recommendedName>
</protein>
<dbReference type="Proteomes" id="UP000249248">
    <property type="component" value="Unassembled WGS sequence"/>
</dbReference>
<organism evidence="1 2">
    <name type="scientific">Putridiphycobacter roseus</name>
    <dbReference type="NCBI Taxonomy" id="2219161"/>
    <lineage>
        <taxon>Bacteria</taxon>
        <taxon>Pseudomonadati</taxon>
        <taxon>Bacteroidota</taxon>
        <taxon>Flavobacteriia</taxon>
        <taxon>Flavobacteriales</taxon>
        <taxon>Crocinitomicaceae</taxon>
        <taxon>Putridiphycobacter</taxon>
    </lineage>
</organism>
<evidence type="ECO:0000313" key="1">
    <source>
        <dbReference type="EMBL" id="PZE16043.1"/>
    </source>
</evidence>
<gene>
    <name evidence="1" type="ORF">DNU06_14670</name>
</gene>
<evidence type="ECO:0000313" key="2">
    <source>
        <dbReference type="Proteomes" id="UP000249248"/>
    </source>
</evidence>
<evidence type="ECO:0008006" key="3">
    <source>
        <dbReference type="Google" id="ProtNLM"/>
    </source>
</evidence>
<dbReference type="RefSeq" id="WP_111064252.1">
    <property type="nucleotide sequence ID" value="NZ_JBHUCU010000001.1"/>
</dbReference>
<keyword evidence="2" id="KW-1185">Reference proteome</keyword>
<name>A0A2W1NAJ3_9FLAO</name>
<dbReference type="EMBL" id="QKSB01000012">
    <property type="protein sequence ID" value="PZE16043.1"/>
    <property type="molecule type" value="Genomic_DNA"/>
</dbReference>
<reference evidence="1 2" key="1">
    <citation type="submission" date="2018-06" db="EMBL/GenBank/DDBJ databases">
        <title>The draft genome sequence of Crocinitomix sp. SM1701.</title>
        <authorList>
            <person name="Zhang X."/>
        </authorList>
    </citation>
    <scope>NUCLEOTIDE SEQUENCE [LARGE SCALE GENOMIC DNA]</scope>
    <source>
        <strain evidence="1 2">SM1701</strain>
    </source>
</reference>
<accession>A0A2W1NAJ3</accession>
<dbReference type="SUPFAM" id="SSF56935">
    <property type="entry name" value="Porins"/>
    <property type="match status" value="1"/>
</dbReference>
<dbReference type="OrthoDB" id="228981at2"/>